<keyword evidence="2" id="KW-1185">Reference proteome</keyword>
<comment type="caution">
    <text evidence="1">The sequence shown here is derived from an EMBL/GenBank/DDBJ whole genome shotgun (WGS) entry which is preliminary data.</text>
</comment>
<evidence type="ECO:0000313" key="2">
    <source>
        <dbReference type="Proteomes" id="UP001596297"/>
    </source>
</evidence>
<dbReference type="Proteomes" id="UP001596297">
    <property type="component" value="Unassembled WGS sequence"/>
</dbReference>
<dbReference type="EMBL" id="JBHSWD010000001">
    <property type="protein sequence ID" value="MFC6591355.1"/>
    <property type="molecule type" value="Genomic_DNA"/>
</dbReference>
<gene>
    <name evidence="1" type="ORF">ACFP81_04550</name>
</gene>
<dbReference type="RefSeq" id="WP_380082356.1">
    <property type="nucleotide sequence ID" value="NZ_JBHSWD010000001.1"/>
</dbReference>
<accession>A0ABW1YCV3</accession>
<proteinExistence type="predicted"/>
<name>A0ABW1YCV3_9DEIO</name>
<evidence type="ECO:0000313" key="1">
    <source>
        <dbReference type="EMBL" id="MFC6591355.1"/>
    </source>
</evidence>
<reference evidence="2" key="1">
    <citation type="journal article" date="2019" name="Int. J. Syst. Evol. Microbiol.">
        <title>The Global Catalogue of Microorganisms (GCM) 10K type strain sequencing project: providing services to taxonomists for standard genome sequencing and annotation.</title>
        <authorList>
            <consortium name="The Broad Institute Genomics Platform"/>
            <consortium name="The Broad Institute Genome Sequencing Center for Infectious Disease"/>
            <person name="Wu L."/>
            <person name="Ma J."/>
        </authorList>
    </citation>
    <scope>NUCLEOTIDE SEQUENCE [LARGE SCALE GENOMIC DNA]</scope>
    <source>
        <strain evidence="2">CGMCC 1.15772</strain>
    </source>
</reference>
<organism evidence="1 2">
    <name type="scientific">Deinococcus lacus</name>
    <dbReference type="NCBI Taxonomy" id="392561"/>
    <lineage>
        <taxon>Bacteria</taxon>
        <taxon>Thermotogati</taxon>
        <taxon>Deinococcota</taxon>
        <taxon>Deinococci</taxon>
        <taxon>Deinococcales</taxon>
        <taxon>Deinococcaceae</taxon>
        <taxon>Deinococcus</taxon>
    </lineage>
</organism>
<sequence length="101" mass="11581">MTAHLPQYKSPRIVGSPTLLIHAAEDFANELTRQRPWVKARYEEVLDLLDDHLSEQQPATLAEYQALDRAAYVQSLPTEEQALAAEVLAEFDAYLREWGWI</sequence>
<protein>
    <submittedName>
        <fullName evidence="1">Uncharacterized protein</fullName>
    </submittedName>
</protein>